<protein>
    <submittedName>
        <fullName evidence="2">Uncharacterized protein</fullName>
    </submittedName>
</protein>
<dbReference type="EMBL" id="DS268189">
    <property type="protein sequence ID" value="KMU80698.1"/>
    <property type="molecule type" value="Genomic_DNA"/>
</dbReference>
<accession>A0A0J8RA40</accession>
<dbReference type="AlphaFoldDB" id="A0A0J8RA40"/>
<feature type="compositionally biased region" description="Basic and acidic residues" evidence="1">
    <location>
        <begin position="23"/>
        <end position="34"/>
    </location>
</feature>
<gene>
    <name evidence="2" type="ORF">CISG_08762</name>
</gene>
<sequence length="126" mass="13948">MICCHPRLLFTARTRPRGPVTIPKRESRGEERRGGRGGGGGGERSCCCCNTKGRDALGAVCLAASSREIAFVQPEANQQTRTVQNEGASSIRRVVRRIAQTRRCDLQDRGAARARLLLYSETYILW</sequence>
<evidence type="ECO:0000256" key="1">
    <source>
        <dbReference type="SAM" id="MobiDB-lite"/>
    </source>
</evidence>
<evidence type="ECO:0000313" key="3">
    <source>
        <dbReference type="Proteomes" id="UP000054559"/>
    </source>
</evidence>
<evidence type="ECO:0000313" key="2">
    <source>
        <dbReference type="EMBL" id="KMU80698.1"/>
    </source>
</evidence>
<proteinExistence type="predicted"/>
<reference evidence="3" key="1">
    <citation type="journal article" date="2010" name="Genome Res.">
        <title>Population genomic sequencing of Coccidioides fungi reveals recent hybridization and transposon control.</title>
        <authorList>
            <person name="Neafsey D.E."/>
            <person name="Barker B.M."/>
            <person name="Sharpton T.J."/>
            <person name="Stajich J.E."/>
            <person name="Park D.J."/>
            <person name="Whiston E."/>
            <person name="Hung C.-Y."/>
            <person name="McMahan C."/>
            <person name="White J."/>
            <person name="Sykes S."/>
            <person name="Heiman D."/>
            <person name="Young S."/>
            <person name="Zeng Q."/>
            <person name="Abouelleil A."/>
            <person name="Aftuck L."/>
            <person name="Bessette D."/>
            <person name="Brown A."/>
            <person name="FitzGerald M."/>
            <person name="Lui A."/>
            <person name="Macdonald J.P."/>
            <person name="Priest M."/>
            <person name="Orbach M.J."/>
            <person name="Galgiani J.N."/>
            <person name="Kirkland T.N."/>
            <person name="Cole G.T."/>
            <person name="Birren B.W."/>
            <person name="Henn M.R."/>
            <person name="Taylor J.W."/>
            <person name="Rounsley S.D."/>
        </authorList>
    </citation>
    <scope>NUCLEOTIDE SEQUENCE [LARGE SCALE GENOMIC DNA]</scope>
    <source>
        <strain evidence="3">RMSCC 3703</strain>
    </source>
</reference>
<organism evidence="2 3">
    <name type="scientific">Coccidioides immitis RMSCC 3703</name>
    <dbReference type="NCBI Taxonomy" id="454286"/>
    <lineage>
        <taxon>Eukaryota</taxon>
        <taxon>Fungi</taxon>
        <taxon>Dikarya</taxon>
        <taxon>Ascomycota</taxon>
        <taxon>Pezizomycotina</taxon>
        <taxon>Eurotiomycetes</taxon>
        <taxon>Eurotiomycetidae</taxon>
        <taxon>Onygenales</taxon>
        <taxon>Onygenaceae</taxon>
        <taxon>Coccidioides</taxon>
    </lineage>
</organism>
<name>A0A0J8RA40_COCIT</name>
<feature type="region of interest" description="Disordered" evidence="1">
    <location>
        <begin position="14"/>
        <end position="44"/>
    </location>
</feature>
<dbReference type="Proteomes" id="UP000054559">
    <property type="component" value="Unassembled WGS sequence"/>
</dbReference>